<dbReference type="Proteomes" id="UP000050863">
    <property type="component" value="Unassembled WGS sequence"/>
</dbReference>
<sequence length="67" mass="7669">MAWRPSLEEVEAAARVLATAGNHHRWWKPYKKSYEEMFATDPMAKSEFDGIVEQMLMAAHEARSATT</sequence>
<organism evidence="1 2">
    <name type="scientific">Bradyrhizobium jicamae</name>
    <dbReference type="NCBI Taxonomy" id="280332"/>
    <lineage>
        <taxon>Bacteria</taxon>
        <taxon>Pseudomonadati</taxon>
        <taxon>Pseudomonadota</taxon>
        <taxon>Alphaproteobacteria</taxon>
        <taxon>Hyphomicrobiales</taxon>
        <taxon>Nitrobacteraceae</taxon>
        <taxon>Bradyrhizobium</taxon>
    </lineage>
</organism>
<protein>
    <submittedName>
        <fullName evidence="1">Uncharacterized protein</fullName>
    </submittedName>
</protein>
<keyword evidence="2" id="KW-1185">Reference proteome</keyword>
<dbReference type="RefSeq" id="WP_057837439.1">
    <property type="nucleotide sequence ID" value="NZ_LLXZ01000136.1"/>
</dbReference>
<dbReference type="EMBL" id="LLXZ01000136">
    <property type="protein sequence ID" value="KRR04111.1"/>
    <property type="molecule type" value="Genomic_DNA"/>
</dbReference>
<proteinExistence type="predicted"/>
<dbReference type="AlphaFoldDB" id="A0A0R3LE40"/>
<dbReference type="OrthoDB" id="8244266at2"/>
<comment type="caution">
    <text evidence="1">The sequence shown here is derived from an EMBL/GenBank/DDBJ whole genome shotgun (WGS) entry which is preliminary data.</text>
</comment>
<evidence type="ECO:0000313" key="2">
    <source>
        <dbReference type="Proteomes" id="UP000050863"/>
    </source>
</evidence>
<name>A0A0R3LE40_9BRAD</name>
<evidence type="ECO:0000313" key="1">
    <source>
        <dbReference type="EMBL" id="KRR04111.1"/>
    </source>
</evidence>
<accession>A0A0R3LE40</accession>
<reference evidence="1 2" key="1">
    <citation type="submission" date="2014-03" db="EMBL/GenBank/DDBJ databases">
        <title>Bradyrhizobium valentinum sp. nov., isolated from effective nodules of Lupinus mariae-josephae, a lupine endemic of basic-lime soils in Eastern Spain.</title>
        <authorList>
            <person name="Duran D."/>
            <person name="Rey L."/>
            <person name="Navarro A."/>
            <person name="Busquets A."/>
            <person name="Imperial J."/>
            <person name="Ruiz-Argueso T."/>
        </authorList>
    </citation>
    <scope>NUCLEOTIDE SEQUENCE [LARGE SCALE GENOMIC DNA]</scope>
    <source>
        <strain evidence="1 2">PAC68</strain>
    </source>
</reference>
<gene>
    <name evidence="1" type="ORF">CQ12_36585</name>
</gene>